<dbReference type="PANTHER" id="PTHR44917:SF1">
    <property type="entry name" value="PROTEIN HIGH CHLOROPHYLL FLUORESCENT 107"/>
    <property type="match status" value="1"/>
</dbReference>
<name>A0A5K7SB20_9BACT</name>
<feature type="repeat" description="TPR" evidence="1">
    <location>
        <begin position="378"/>
        <end position="411"/>
    </location>
</feature>
<accession>A0A5K7SB20</accession>
<dbReference type="Gene3D" id="1.25.40.10">
    <property type="entry name" value="Tetratricopeptide repeat domain"/>
    <property type="match status" value="1"/>
</dbReference>
<dbReference type="NCBIfam" id="NF047558">
    <property type="entry name" value="TPR_END_plus"/>
    <property type="match status" value="1"/>
</dbReference>
<keyword evidence="3" id="KW-1185">Reference proteome</keyword>
<gene>
    <name evidence="2" type="ORF">AQPE_2925</name>
</gene>
<dbReference type="PANTHER" id="PTHR44917">
    <property type="entry name" value="PROTEIN HIGH CHLOROPHYLL FLUORESCENT 107"/>
    <property type="match status" value="1"/>
</dbReference>
<proteinExistence type="predicted"/>
<dbReference type="EMBL" id="AP018694">
    <property type="protein sequence ID" value="BBE18760.1"/>
    <property type="molecule type" value="Genomic_DNA"/>
</dbReference>
<dbReference type="KEGG" id="anf:AQPE_2925"/>
<dbReference type="Pfam" id="PF13181">
    <property type="entry name" value="TPR_8"/>
    <property type="match status" value="1"/>
</dbReference>
<reference evidence="2" key="1">
    <citation type="journal article" date="2020" name="Int. J. Syst. Evol. Microbiol.">
        <title>Aquipluma nitroreducens gen. nov. sp. nov., a novel facultatively anaerobic bacterium isolated from a freshwater lake.</title>
        <authorList>
            <person name="Watanabe M."/>
            <person name="Kojima H."/>
            <person name="Fukui M."/>
        </authorList>
    </citation>
    <scope>NUCLEOTIDE SEQUENCE</scope>
    <source>
        <strain evidence="2">MeG22</strain>
    </source>
</reference>
<evidence type="ECO:0000256" key="1">
    <source>
        <dbReference type="PROSITE-ProRule" id="PRU00339"/>
    </source>
</evidence>
<dbReference type="InterPro" id="IPR044624">
    <property type="entry name" value="Mbb1-like"/>
</dbReference>
<keyword evidence="1" id="KW-0802">TPR repeat</keyword>
<dbReference type="InterPro" id="IPR011990">
    <property type="entry name" value="TPR-like_helical_dom_sf"/>
</dbReference>
<dbReference type="Proteomes" id="UP001193389">
    <property type="component" value="Chromosome"/>
</dbReference>
<dbReference type="AlphaFoldDB" id="A0A5K7SB20"/>
<dbReference type="GO" id="GO:0006397">
    <property type="term" value="P:mRNA processing"/>
    <property type="evidence" value="ECO:0007669"/>
    <property type="project" value="InterPro"/>
</dbReference>
<evidence type="ECO:0000313" key="3">
    <source>
        <dbReference type="Proteomes" id="UP001193389"/>
    </source>
</evidence>
<dbReference type="SUPFAM" id="SSF48452">
    <property type="entry name" value="TPR-like"/>
    <property type="match status" value="1"/>
</dbReference>
<dbReference type="GO" id="GO:0003729">
    <property type="term" value="F:mRNA binding"/>
    <property type="evidence" value="ECO:0007669"/>
    <property type="project" value="InterPro"/>
</dbReference>
<sequence length="557" mass="61923">MKKNANLINFKTTPEILETHAGKVDVAIDGKFPAKYFAKKVTLVATPVLKYDGGEKAFEPVTLQGEKVKANNKVITLNGGGSFAYKDAVPYAEAMRLSNLELRITASQGVKSVDFAPIQLAKGVLATPTLVVNYPTPIIGVTREKNNTGKYDPNIDAFQRIVPDEYTADIKYLINKADIRKEELTKEEIARLNEYNKEAAKDPRKKIKSIEVSSYASPDGALDLNTKLAEKRMDVSSKFLTKELKKDEVEAEFKTKFTPEDWDGFKEMMGKSNIQDKELILRVLSMYTDPEVREREIKNLSAAFTSVAAEILPQLRRSKFTTSIDLIGKTDEEIAALADSDPSKLNPAELLYAATLTKEANKQLAIYNSFMKIYPNDWRGYNNAGMVLVKQQKYADAKSLFEKAEKLNNNEPIIKNNLGVCELKEGNLAKAETYFGAASGAGDAVNNNLGILSIIKGDYAKAVKYLGDSDSPNTGLAKILTGDNNGALKSLENCTWQGCYWKEYFKAVVGARTAKENLMYESLKKAIELKPELKKTAATDMEFAKYFNEAQFKEIVK</sequence>
<evidence type="ECO:0000313" key="2">
    <source>
        <dbReference type="EMBL" id="BBE18760.1"/>
    </source>
</evidence>
<protein>
    <submittedName>
        <fullName evidence="2">Immunoreactive 53 kDa antigen PG123</fullName>
    </submittedName>
</protein>
<organism evidence="2 3">
    <name type="scientific">Aquipluma nitroreducens</name>
    <dbReference type="NCBI Taxonomy" id="2010828"/>
    <lineage>
        <taxon>Bacteria</taxon>
        <taxon>Pseudomonadati</taxon>
        <taxon>Bacteroidota</taxon>
        <taxon>Bacteroidia</taxon>
        <taxon>Marinilabiliales</taxon>
        <taxon>Prolixibacteraceae</taxon>
        <taxon>Aquipluma</taxon>
    </lineage>
</organism>
<dbReference type="PROSITE" id="PS50005">
    <property type="entry name" value="TPR"/>
    <property type="match status" value="1"/>
</dbReference>
<dbReference type="GO" id="GO:0003727">
    <property type="term" value="F:single-stranded RNA binding"/>
    <property type="evidence" value="ECO:0007669"/>
    <property type="project" value="TreeGrafter"/>
</dbReference>
<dbReference type="GO" id="GO:0006417">
    <property type="term" value="P:regulation of translation"/>
    <property type="evidence" value="ECO:0007669"/>
    <property type="project" value="TreeGrafter"/>
</dbReference>
<dbReference type="SMART" id="SM00028">
    <property type="entry name" value="TPR"/>
    <property type="match status" value="2"/>
</dbReference>
<dbReference type="InterPro" id="IPR019734">
    <property type="entry name" value="TPR_rpt"/>
</dbReference>